<dbReference type="InterPro" id="IPR029045">
    <property type="entry name" value="ClpP/crotonase-like_dom_sf"/>
</dbReference>
<evidence type="ECO:0000313" key="2">
    <source>
        <dbReference type="EMBL" id="VDO26792.1"/>
    </source>
</evidence>
<organism evidence="4">
    <name type="scientific">Brugia timori</name>
    <dbReference type="NCBI Taxonomy" id="42155"/>
    <lineage>
        <taxon>Eukaryota</taxon>
        <taxon>Metazoa</taxon>
        <taxon>Ecdysozoa</taxon>
        <taxon>Nematoda</taxon>
        <taxon>Chromadorea</taxon>
        <taxon>Rhabditida</taxon>
        <taxon>Spirurina</taxon>
        <taxon>Spiruromorpha</taxon>
        <taxon>Filarioidea</taxon>
        <taxon>Onchocercidae</taxon>
        <taxon>Brugia</taxon>
    </lineage>
</organism>
<name>A0A0R3QQM0_9BILA</name>
<dbReference type="InterPro" id="IPR001753">
    <property type="entry name" value="Enoyl-CoA_hydra/iso"/>
</dbReference>
<dbReference type="Gene3D" id="3.90.226.10">
    <property type="entry name" value="2-enoyl-CoA Hydratase, Chain A, domain 1"/>
    <property type="match status" value="1"/>
</dbReference>
<reference evidence="2 3" key="2">
    <citation type="submission" date="2018-11" db="EMBL/GenBank/DDBJ databases">
        <authorList>
            <consortium name="Pathogen Informatics"/>
        </authorList>
    </citation>
    <scope>NUCLEOTIDE SEQUENCE [LARGE SCALE GENOMIC DNA]</scope>
</reference>
<protein>
    <submittedName>
        <fullName evidence="4">Enoyl-CoA hydratase/isomerase family protein</fullName>
    </submittedName>
</protein>
<dbReference type="WBParaSite" id="BTMF_0001000501-mRNA-1">
    <property type="protein sequence ID" value="BTMF_0001000501-mRNA-1"/>
    <property type="gene ID" value="BTMF_0001000501"/>
</dbReference>
<sequence>MRQGIAEAVYEARDSADVRAVVIAGSGKAFCAGGDLKSLSSETRPVFADRDRIRRLHVWFRELANLEKPVIAAVHGPAFGAGFILALASDFVLAAPSARFCAVFTRVGLVPDLGAFFLLPRIVGLQRAKELVFSAREVDAEEARSLGSSTRSCPRSSCSTRR</sequence>
<dbReference type="CDD" id="cd06558">
    <property type="entry name" value="crotonase-like"/>
    <property type="match status" value="1"/>
</dbReference>
<dbReference type="AlphaFoldDB" id="A0A0R3QQM0"/>
<dbReference type="SUPFAM" id="SSF52096">
    <property type="entry name" value="ClpP/crotonase"/>
    <property type="match status" value="1"/>
</dbReference>
<keyword evidence="3" id="KW-1185">Reference proteome</keyword>
<dbReference type="PANTHER" id="PTHR43459:SF1">
    <property type="entry name" value="EG:BACN32G11.4 PROTEIN"/>
    <property type="match status" value="1"/>
</dbReference>
<dbReference type="PANTHER" id="PTHR43459">
    <property type="entry name" value="ENOYL-COA HYDRATASE"/>
    <property type="match status" value="1"/>
</dbReference>
<dbReference type="Proteomes" id="UP000280834">
    <property type="component" value="Unassembled WGS sequence"/>
</dbReference>
<gene>
    <name evidence="2" type="ORF">BTMF_LOCUS8056</name>
</gene>
<evidence type="ECO:0000313" key="3">
    <source>
        <dbReference type="Proteomes" id="UP000280834"/>
    </source>
</evidence>
<dbReference type="Pfam" id="PF00378">
    <property type="entry name" value="ECH_1"/>
    <property type="match status" value="1"/>
</dbReference>
<evidence type="ECO:0000313" key="4">
    <source>
        <dbReference type="WBParaSite" id="BTMF_0001000501-mRNA-1"/>
    </source>
</evidence>
<dbReference type="GO" id="GO:0003824">
    <property type="term" value="F:catalytic activity"/>
    <property type="evidence" value="ECO:0007669"/>
    <property type="project" value="InterPro"/>
</dbReference>
<dbReference type="STRING" id="42155.A0A0R3QQM0"/>
<comment type="similarity">
    <text evidence="1">Belongs to the enoyl-CoA hydratase/isomerase family.</text>
</comment>
<proteinExistence type="inferred from homology"/>
<dbReference type="PROSITE" id="PS00166">
    <property type="entry name" value="ENOYL_COA_HYDRATASE"/>
    <property type="match status" value="1"/>
</dbReference>
<accession>A0A0R3QQM0</accession>
<dbReference type="EMBL" id="UZAG01016216">
    <property type="protein sequence ID" value="VDO26792.1"/>
    <property type="molecule type" value="Genomic_DNA"/>
</dbReference>
<reference evidence="4" key="1">
    <citation type="submission" date="2017-02" db="UniProtKB">
        <authorList>
            <consortium name="WormBaseParasite"/>
        </authorList>
    </citation>
    <scope>IDENTIFICATION</scope>
</reference>
<evidence type="ECO:0000256" key="1">
    <source>
        <dbReference type="RuleBase" id="RU003707"/>
    </source>
</evidence>
<dbReference type="InterPro" id="IPR018376">
    <property type="entry name" value="Enoyl-CoA_hyd/isom_CS"/>
</dbReference>